<dbReference type="FunFam" id="3.40.30.10:FF:000245">
    <property type="entry name" value="Thioredoxin"/>
    <property type="match status" value="1"/>
</dbReference>
<feature type="site" description="Contributes to redox potential value" evidence="4">
    <location>
        <position position="41"/>
    </location>
</feature>
<feature type="site" description="Deprotonates C-terminal active site Cys" evidence="4">
    <location>
        <position position="33"/>
    </location>
</feature>
<dbReference type="PROSITE" id="PS00194">
    <property type="entry name" value="THIOREDOXIN_1"/>
    <property type="match status" value="1"/>
</dbReference>
<evidence type="ECO:0000256" key="3">
    <source>
        <dbReference type="PIRNR" id="PIRNR000077"/>
    </source>
</evidence>
<evidence type="ECO:0000256" key="4">
    <source>
        <dbReference type="PIRSR" id="PIRSR000077-1"/>
    </source>
</evidence>
<dbReference type="InterPro" id="IPR017937">
    <property type="entry name" value="Thioredoxin_CS"/>
</dbReference>
<feature type="active site" description="Nucleophile" evidence="4">
    <location>
        <position position="42"/>
    </location>
</feature>
<dbReference type="Gene3D" id="3.40.30.10">
    <property type="entry name" value="Glutaredoxin"/>
    <property type="match status" value="1"/>
</dbReference>
<reference evidence="7 8" key="1">
    <citation type="submission" date="2019-04" db="EMBL/GenBank/DDBJ databases">
        <title>Fungal friends and foes A comparative genomics study of 23 Aspergillus species from section Flavi.</title>
        <authorList>
            <consortium name="DOE Joint Genome Institute"/>
            <person name="Kjaerbolling I."/>
            <person name="Vesth T.C."/>
            <person name="Frisvad J.C."/>
            <person name="Nybo J.L."/>
            <person name="Theobald S."/>
            <person name="Kildgaard S."/>
            <person name="Petersen T.I."/>
            <person name="Kuo A."/>
            <person name="Sato A."/>
            <person name="Lyhne E.K."/>
            <person name="Kogle M.E."/>
            <person name="Wiebenga A."/>
            <person name="Kun R.S."/>
            <person name="Lubbers R.J."/>
            <person name="Makela M.R."/>
            <person name="Barry K."/>
            <person name="Chovatia M."/>
            <person name="Clum A."/>
            <person name="Daum C."/>
            <person name="Haridas S."/>
            <person name="He G."/>
            <person name="LaButti K."/>
            <person name="Lipzen A."/>
            <person name="Mondo S."/>
            <person name="Pangilinan J."/>
            <person name="Riley R."/>
            <person name="Salamov A."/>
            <person name="Simmons B.A."/>
            <person name="Magnuson J.K."/>
            <person name="Henrissat B."/>
            <person name="Mortensen U.H."/>
            <person name="Larsen T.O."/>
            <person name="De vries R.P."/>
            <person name="Grigoriev I.V."/>
            <person name="Machida M."/>
            <person name="Baker S.E."/>
            <person name="Andersen M.R."/>
        </authorList>
    </citation>
    <scope>NUCLEOTIDE SEQUENCE [LARGE SCALE GENOMIC DNA]</scope>
    <source>
        <strain evidence="7 8">CBS 126849</strain>
    </source>
</reference>
<evidence type="ECO:0000256" key="2">
    <source>
        <dbReference type="ARBA" id="ARBA00023157"/>
    </source>
</evidence>
<dbReference type="Pfam" id="PF00085">
    <property type="entry name" value="Thioredoxin"/>
    <property type="match status" value="1"/>
</dbReference>
<evidence type="ECO:0000313" key="7">
    <source>
        <dbReference type="EMBL" id="KAB8222630.1"/>
    </source>
</evidence>
<dbReference type="PRINTS" id="PR00421">
    <property type="entry name" value="THIOREDOXIN"/>
</dbReference>
<dbReference type="InterPro" id="IPR013766">
    <property type="entry name" value="Thioredoxin_domain"/>
</dbReference>
<dbReference type="Proteomes" id="UP000326799">
    <property type="component" value="Unassembled WGS sequence"/>
</dbReference>
<evidence type="ECO:0000256" key="1">
    <source>
        <dbReference type="ARBA" id="ARBA00008987"/>
    </source>
</evidence>
<dbReference type="AlphaFoldDB" id="A0A5N6F1E9"/>
<dbReference type="CDD" id="cd02947">
    <property type="entry name" value="TRX_family"/>
    <property type="match status" value="1"/>
</dbReference>
<dbReference type="NCBIfam" id="TIGR01068">
    <property type="entry name" value="thioredoxin"/>
    <property type="match status" value="1"/>
</dbReference>
<dbReference type="InterPro" id="IPR005746">
    <property type="entry name" value="Thioredoxin"/>
</dbReference>
<name>A0A5N6F1E9_9EURO</name>
<evidence type="ECO:0000256" key="5">
    <source>
        <dbReference type="PIRSR" id="PIRSR000077-4"/>
    </source>
</evidence>
<dbReference type="PIRSF" id="PIRSF000077">
    <property type="entry name" value="Thioredoxin"/>
    <property type="match status" value="1"/>
</dbReference>
<organism evidence="7 8">
    <name type="scientific">Aspergillus novoparasiticus</name>
    <dbReference type="NCBI Taxonomy" id="986946"/>
    <lineage>
        <taxon>Eukaryota</taxon>
        <taxon>Fungi</taxon>
        <taxon>Dikarya</taxon>
        <taxon>Ascomycota</taxon>
        <taxon>Pezizomycotina</taxon>
        <taxon>Eurotiomycetes</taxon>
        <taxon>Eurotiomycetidae</taxon>
        <taxon>Eurotiales</taxon>
        <taxon>Aspergillaceae</taxon>
        <taxon>Aspergillus</taxon>
        <taxon>Aspergillus subgen. Circumdati</taxon>
    </lineage>
</organism>
<comment type="similarity">
    <text evidence="1 3">Belongs to the thioredoxin family.</text>
</comment>
<proteinExistence type="inferred from homology"/>
<dbReference type="SUPFAM" id="SSF52833">
    <property type="entry name" value="Thioredoxin-like"/>
    <property type="match status" value="1"/>
</dbReference>
<feature type="site" description="Contributes to redox potential value" evidence="4">
    <location>
        <position position="40"/>
    </location>
</feature>
<accession>A0A5N6F1E9</accession>
<evidence type="ECO:0000313" key="8">
    <source>
        <dbReference type="Proteomes" id="UP000326799"/>
    </source>
</evidence>
<keyword evidence="5" id="KW-0676">Redox-active center</keyword>
<keyword evidence="2 5" id="KW-1015">Disulfide bond</keyword>
<dbReference type="EMBL" id="ML733411">
    <property type="protein sequence ID" value="KAB8222630.1"/>
    <property type="molecule type" value="Genomic_DNA"/>
</dbReference>
<feature type="disulfide bond" description="Redox-active" evidence="5">
    <location>
        <begin position="39"/>
        <end position="42"/>
    </location>
</feature>
<sequence length="114" mass="12217">MADADHGNVVDIKTEAEFREKVLSSNAGPVVVDCFAEWCGPCKAIAPKLAGFSKQYTDAKFYKIDVDQFPNVAAELGVRAMPTFILFKDGVKVSDVVGANPPALEAGIQSLVKQ</sequence>
<dbReference type="PROSITE" id="PS51352">
    <property type="entry name" value="THIOREDOXIN_2"/>
    <property type="match status" value="1"/>
</dbReference>
<keyword evidence="8" id="KW-1185">Reference proteome</keyword>
<evidence type="ECO:0000259" key="6">
    <source>
        <dbReference type="PROSITE" id="PS51352"/>
    </source>
</evidence>
<dbReference type="GO" id="GO:0015035">
    <property type="term" value="F:protein-disulfide reductase activity"/>
    <property type="evidence" value="ECO:0007669"/>
    <property type="project" value="InterPro"/>
</dbReference>
<feature type="active site" description="Nucleophile" evidence="4">
    <location>
        <position position="39"/>
    </location>
</feature>
<gene>
    <name evidence="7" type="ORF">BDV33DRAFT_168519</name>
</gene>
<dbReference type="PANTHER" id="PTHR46115">
    <property type="entry name" value="THIOREDOXIN-LIKE PROTEIN 1"/>
    <property type="match status" value="1"/>
</dbReference>
<dbReference type="InterPro" id="IPR036249">
    <property type="entry name" value="Thioredoxin-like_sf"/>
</dbReference>
<protein>
    <recommendedName>
        <fullName evidence="3">Thioredoxin</fullName>
    </recommendedName>
</protein>
<feature type="domain" description="Thioredoxin" evidence="6">
    <location>
        <begin position="1"/>
        <end position="113"/>
    </location>
</feature>